<dbReference type="GO" id="GO:0031462">
    <property type="term" value="C:Cul2-RING ubiquitin ligase complex"/>
    <property type="evidence" value="ECO:0007669"/>
    <property type="project" value="TreeGrafter"/>
</dbReference>
<keyword evidence="1" id="KW-0863">Zinc-finger</keyword>
<feature type="compositionally biased region" description="Polar residues" evidence="2">
    <location>
        <begin position="76"/>
        <end position="106"/>
    </location>
</feature>
<dbReference type="InterPro" id="IPR057945">
    <property type="entry name" value="TPR_ZSWIM8"/>
</dbReference>
<evidence type="ECO:0000259" key="3">
    <source>
        <dbReference type="PROSITE" id="PS50966"/>
    </source>
</evidence>
<dbReference type="PROSITE" id="PS50966">
    <property type="entry name" value="ZF_SWIM"/>
    <property type="match status" value="1"/>
</dbReference>
<proteinExistence type="predicted"/>
<organism evidence="4 5">
    <name type="scientific">Acrobeloides nanus</name>
    <dbReference type="NCBI Taxonomy" id="290746"/>
    <lineage>
        <taxon>Eukaryota</taxon>
        <taxon>Metazoa</taxon>
        <taxon>Ecdysozoa</taxon>
        <taxon>Nematoda</taxon>
        <taxon>Chromadorea</taxon>
        <taxon>Rhabditida</taxon>
        <taxon>Tylenchina</taxon>
        <taxon>Cephalobomorpha</taxon>
        <taxon>Cephaloboidea</taxon>
        <taxon>Cephalobidae</taxon>
        <taxon>Acrobeloides</taxon>
    </lineage>
</organism>
<evidence type="ECO:0000256" key="1">
    <source>
        <dbReference type="PROSITE-ProRule" id="PRU00325"/>
    </source>
</evidence>
<keyword evidence="1" id="KW-0479">Metal-binding</keyword>
<dbReference type="InterPro" id="IPR007527">
    <property type="entry name" value="Znf_SWIM"/>
</dbReference>
<dbReference type="PANTHER" id="PTHR22619:SF1">
    <property type="entry name" value="ZINC FINGER SWIM DOMAIN-CONTAINING PROTEIN 8"/>
    <property type="match status" value="1"/>
</dbReference>
<dbReference type="Pfam" id="PF25572">
    <property type="entry name" value="TPR_ZSWIM8"/>
    <property type="match status" value="1"/>
</dbReference>
<evidence type="ECO:0000256" key="2">
    <source>
        <dbReference type="SAM" id="MobiDB-lite"/>
    </source>
</evidence>
<evidence type="ECO:0000313" key="4">
    <source>
        <dbReference type="Proteomes" id="UP000887540"/>
    </source>
</evidence>
<dbReference type="PANTHER" id="PTHR22619">
    <property type="entry name" value="ZINC FINGER SWIM DOMAIN CONTAINING PROTEIN 4, 5, 6"/>
    <property type="match status" value="1"/>
</dbReference>
<dbReference type="GO" id="GO:0008270">
    <property type="term" value="F:zinc ion binding"/>
    <property type="evidence" value="ECO:0007669"/>
    <property type="project" value="UniProtKB-KW"/>
</dbReference>
<reference evidence="5" key="1">
    <citation type="submission" date="2022-11" db="UniProtKB">
        <authorList>
            <consortium name="WormBaseParasite"/>
        </authorList>
    </citation>
    <scope>IDENTIFICATION</scope>
</reference>
<dbReference type="AlphaFoldDB" id="A0A914CMU4"/>
<feature type="domain" description="SWIM-type" evidence="3">
    <location>
        <begin position="287"/>
        <end position="323"/>
    </location>
</feature>
<protein>
    <submittedName>
        <fullName evidence="5">SWIM-type domain-containing protein</fullName>
    </submittedName>
</protein>
<dbReference type="WBParaSite" id="ACRNAN_scaffold12039.g8628.t1">
    <property type="protein sequence ID" value="ACRNAN_scaffold12039.g8628.t1"/>
    <property type="gene ID" value="ACRNAN_scaffold12039.g8628"/>
</dbReference>
<feature type="compositionally biased region" description="Basic residues" evidence="2">
    <location>
        <begin position="709"/>
        <end position="727"/>
    </location>
</feature>
<keyword evidence="1" id="KW-0862">Zinc</keyword>
<sequence length="1090" mass="123105">MDDSLDFERDEGAFDPADAWLLAAMEEGGDGDAYQMARMDDDQLSFEDSERFEEDSLCSWMSEPESLNQKWRGWASKSSGFNQTDQPGPSGLAQESQNYSNELQESRNCASGLSQPRCASAVKPPGSRVKTLAELCARKAAKSMSFDVLEATYQAIIAEGRWTTAPDFMGSSYSGASAFAPMVMEHTAIPDKLFLSIARYSFPESDDDIRLYSCLANGNANQYSKGEVLFHAGAVQELFQIGYHISALVEQHDITIDLPQTYRSHDYNNTVACDSQNFTSDGKRRTYDVSIKIDRCRIVSCTCSCAITSSWCQHVVAVCLTRIYRHELVEFRTTIWDSINDLSNDKLKKFAQYLINELPSEYLPVAQRLIDQLRNPMSEINKAIGAPDPTDGGHEEVAIWCMNEKVLQENIRKILINFVKPTPSVHCDVFTLSSNHSSPMSSEWQALIRPYRSKEPEPLWNLLSIVTEMFKRNDENATALLHALTENCLSIDQILLWWYQTKLLESGKWKMSPSGRSHPLYFNITSTQYHAASLCDEIVQLWRMAALNPKLKDFEKEQLNALLQLYHRTSVSRIWKIINNMSNEQTLPYVIIDKKGNRLTTENASFKRNHFPGFVVALEACQINWVLVGSQHVEFCRSLRPKTSQSFGTQPSTSKGTLWSNSQDPYDLCRNIPLLRNGCNILLTDSLGPDAFITTTNLINDITASLRGVKPKKSKKSSHRKHKKRHTSSGSQLTRKSGKKSGSKKAPDEISEEVDISDESPQEGGPSGSGLNKREYYEDDLDELFASAHSEHNLITLKFSFCEALYGHGYHKEAFRLAMDLAKFLYEHQPNILMQNSTEYTEIRCGHKKRHSDCSGCNDSLSQQNTILQENLMNMSKMLVEHLKRTIFLIKILLNGHMKVSENPHSLAVKLALTAIQNSRGPAATKFLEVQILHLETELFHLLQRIEIGIEELNFIREVASNFVENIKNGAFNRITVPSSTLAHFIVDSLSYTYNIQKHGNNKKPSSATQILVAAHRKPSDDDLALQVALESLGMRVFISEADHPMLCECIRRQRGELAMALLLRNKDAPEKLGLILDKFLEPAVHRMYP</sequence>
<evidence type="ECO:0000313" key="5">
    <source>
        <dbReference type="WBParaSite" id="ACRNAN_scaffold12039.g8628.t1"/>
    </source>
</evidence>
<feature type="region of interest" description="Disordered" evidence="2">
    <location>
        <begin position="72"/>
        <end position="106"/>
    </location>
</feature>
<accession>A0A914CMU4</accession>
<dbReference type="Proteomes" id="UP000887540">
    <property type="component" value="Unplaced"/>
</dbReference>
<feature type="compositionally biased region" description="Acidic residues" evidence="2">
    <location>
        <begin position="749"/>
        <end position="761"/>
    </location>
</feature>
<feature type="region of interest" description="Disordered" evidence="2">
    <location>
        <begin position="709"/>
        <end position="773"/>
    </location>
</feature>
<keyword evidence="4" id="KW-1185">Reference proteome</keyword>
<name>A0A914CMU4_9BILA</name>